<evidence type="ECO:0000256" key="3">
    <source>
        <dbReference type="ARBA" id="ARBA00022614"/>
    </source>
</evidence>
<dbReference type="SUPFAM" id="SSF52058">
    <property type="entry name" value="L domain-like"/>
    <property type="match status" value="1"/>
</dbReference>
<evidence type="ECO:0000313" key="7">
    <source>
        <dbReference type="EMBL" id="KAF3446618.1"/>
    </source>
</evidence>
<dbReference type="OrthoDB" id="676979at2759"/>
<proteinExistence type="predicted"/>
<keyword evidence="2" id="KW-0964">Secreted</keyword>
<keyword evidence="5" id="KW-0677">Repeat</keyword>
<dbReference type="InterPro" id="IPR051582">
    <property type="entry name" value="LRR_extensin-like_regulator"/>
</dbReference>
<gene>
    <name evidence="7" type="ORF">FNV43_RR11798</name>
</gene>
<dbReference type="AlphaFoldDB" id="A0A8K0MI70"/>
<dbReference type="InterPro" id="IPR001611">
    <property type="entry name" value="Leu-rich_rpt"/>
</dbReference>
<dbReference type="Gene3D" id="3.80.10.10">
    <property type="entry name" value="Ribonuclease Inhibitor"/>
    <property type="match status" value="1"/>
</dbReference>
<sequence length="471" mass="51965">MTLVLFAAFSKEIKTSSKKQANKKDKERMKIIIPTKSAVLTFSILLSLLVVNTVSLYTDKPMPKFDALGHQGRSRGSGSGSQTKECNVDESNPTPMNLLQCSHSRPSPSPSSPEHLVFADRRLALVYPVIQNFKSIITSDPLGVTKSWVGSDVCNYKGFYCDHPPDNKSAIALASIDFNGFKLGAPTLDGFLDQLPDIALFHANSNYFAGSISSGIAKLPYLFELDISNNKFSGPFPSAVLGMKSLTFLDIRFNSFSGSVPPQIFTQNLNFLFINNNDFMQKLPDNLGSSHILYLTLANNKFMGPIPRSIAKVLSSVTEVLLLNNQLTGCLPYEIGFIKGAIVFDIGNNRLTGPLPFSLACLDKVEQLNFAGNLLYGMVPEVVCQLEYLANFSLSNNYFTTVGPICRSLIERGVLDVRNNCIPDLPYQRSVVDCAAFFAYPRFCPYMWSYTYIPCMFPGFTSLIPQMAPTP</sequence>
<comment type="subcellular location">
    <subcellularLocation>
        <location evidence="1">Secreted</location>
    </subcellularLocation>
</comment>
<dbReference type="PANTHER" id="PTHR32093">
    <property type="entry name" value="LEUCINE-RICH REPEAT EXTENSIN-LIKE PROTEIN 3-RELATED"/>
    <property type="match status" value="1"/>
</dbReference>
<keyword evidence="8" id="KW-1185">Reference proteome</keyword>
<reference evidence="7" key="1">
    <citation type="submission" date="2020-03" db="EMBL/GenBank/DDBJ databases">
        <title>A high-quality chromosome-level genome assembly of a woody plant with both climbing and erect habits, Rhamnella rubrinervis.</title>
        <authorList>
            <person name="Lu Z."/>
            <person name="Yang Y."/>
            <person name="Zhu X."/>
            <person name="Sun Y."/>
        </authorList>
    </citation>
    <scope>NUCLEOTIDE SEQUENCE</scope>
    <source>
        <strain evidence="7">BYM</strain>
        <tissue evidence="7">Leaf</tissue>
    </source>
</reference>
<dbReference type="Proteomes" id="UP000796880">
    <property type="component" value="Unassembled WGS sequence"/>
</dbReference>
<feature type="compositionally biased region" description="Polar residues" evidence="6">
    <location>
        <begin position="82"/>
        <end position="101"/>
    </location>
</feature>
<dbReference type="Pfam" id="PF00560">
    <property type="entry name" value="LRR_1"/>
    <property type="match status" value="2"/>
</dbReference>
<keyword evidence="3" id="KW-0433">Leucine-rich repeat</keyword>
<accession>A0A8K0MI70</accession>
<dbReference type="EMBL" id="VOIH02000005">
    <property type="protein sequence ID" value="KAF3446618.1"/>
    <property type="molecule type" value="Genomic_DNA"/>
</dbReference>
<organism evidence="7 8">
    <name type="scientific">Rhamnella rubrinervis</name>
    <dbReference type="NCBI Taxonomy" id="2594499"/>
    <lineage>
        <taxon>Eukaryota</taxon>
        <taxon>Viridiplantae</taxon>
        <taxon>Streptophyta</taxon>
        <taxon>Embryophyta</taxon>
        <taxon>Tracheophyta</taxon>
        <taxon>Spermatophyta</taxon>
        <taxon>Magnoliopsida</taxon>
        <taxon>eudicotyledons</taxon>
        <taxon>Gunneridae</taxon>
        <taxon>Pentapetalae</taxon>
        <taxon>rosids</taxon>
        <taxon>fabids</taxon>
        <taxon>Rosales</taxon>
        <taxon>Rhamnaceae</taxon>
        <taxon>rhamnoid group</taxon>
        <taxon>Rhamneae</taxon>
        <taxon>Rhamnella</taxon>
    </lineage>
</organism>
<keyword evidence="4" id="KW-0732">Signal</keyword>
<evidence type="ECO:0000313" key="8">
    <source>
        <dbReference type="Proteomes" id="UP000796880"/>
    </source>
</evidence>
<dbReference type="PANTHER" id="PTHR32093:SF91">
    <property type="entry name" value="LEUCINE-RICH REPEAT-CONTAINING N-TERMINAL PLANT-TYPE DOMAIN-CONTAINING PROTEIN"/>
    <property type="match status" value="1"/>
</dbReference>
<evidence type="ECO:0000256" key="1">
    <source>
        <dbReference type="ARBA" id="ARBA00004613"/>
    </source>
</evidence>
<evidence type="ECO:0000256" key="4">
    <source>
        <dbReference type="ARBA" id="ARBA00022729"/>
    </source>
</evidence>
<dbReference type="GO" id="GO:0005576">
    <property type="term" value="C:extracellular region"/>
    <property type="evidence" value="ECO:0007669"/>
    <property type="project" value="UniProtKB-SubCell"/>
</dbReference>
<name>A0A8K0MI70_9ROSA</name>
<comment type="caution">
    <text evidence="7">The sequence shown here is derived from an EMBL/GenBank/DDBJ whole genome shotgun (WGS) entry which is preliminary data.</text>
</comment>
<evidence type="ECO:0000256" key="5">
    <source>
        <dbReference type="ARBA" id="ARBA00022737"/>
    </source>
</evidence>
<evidence type="ECO:0000256" key="6">
    <source>
        <dbReference type="SAM" id="MobiDB-lite"/>
    </source>
</evidence>
<protein>
    <submittedName>
        <fullName evidence="7">Uncharacterized protein</fullName>
    </submittedName>
</protein>
<dbReference type="InterPro" id="IPR032675">
    <property type="entry name" value="LRR_dom_sf"/>
</dbReference>
<feature type="region of interest" description="Disordered" evidence="6">
    <location>
        <begin position="67"/>
        <end position="113"/>
    </location>
</feature>
<evidence type="ECO:0000256" key="2">
    <source>
        <dbReference type="ARBA" id="ARBA00022525"/>
    </source>
</evidence>